<dbReference type="AlphaFoldDB" id="A0A5J5EIH6"/>
<dbReference type="GO" id="GO:0005794">
    <property type="term" value="C:Golgi apparatus"/>
    <property type="evidence" value="ECO:0007669"/>
    <property type="project" value="UniProtKB-SubCell"/>
</dbReference>
<evidence type="ECO:0000256" key="3">
    <source>
        <dbReference type="ARBA" id="ARBA00022692"/>
    </source>
</evidence>
<gene>
    <name evidence="14" type="ORF">FN846DRAFT_785680</name>
</gene>
<evidence type="ECO:0000313" key="14">
    <source>
        <dbReference type="EMBL" id="KAA8894943.1"/>
    </source>
</evidence>
<dbReference type="CDD" id="cd15851">
    <property type="entry name" value="SNARE_Syntaxin6"/>
    <property type="match status" value="1"/>
</dbReference>
<evidence type="ECO:0000256" key="9">
    <source>
        <dbReference type="ARBA" id="ARBA00037801"/>
    </source>
</evidence>
<dbReference type="FunCoup" id="A0A5J5EIH6">
    <property type="interactions" value="285"/>
</dbReference>
<dbReference type="FunFam" id="1.20.5.110:FF:000006">
    <property type="entry name" value="Syntaxin 6"/>
    <property type="match status" value="1"/>
</dbReference>
<proteinExistence type="inferred from homology"/>
<dbReference type="Gene3D" id="1.20.58.90">
    <property type="match status" value="1"/>
</dbReference>
<dbReference type="SUPFAM" id="SSF47661">
    <property type="entry name" value="t-snare proteins"/>
    <property type="match status" value="1"/>
</dbReference>
<dbReference type="InterPro" id="IPR010989">
    <property type="entry name" value="SNARE"/>
</dbReference>
<keyword evidence="8 12" id="KW-0472">Membrane</keyword>
<evidence type="ECO:0000313" key="15">
    <source>
        <dbReference type="Proteomes" id="UP000326924"/>
    </source>
</evidence>
<dbReference type="Pfam" id="PF09177">
    <property type="entry name" value="STX6_10_61_N"/>
    <property type="match status" value="1"/>
</dbReference>
<dbReference type="CDD" id="cd21444">
    <property type="entry name" value="SNARE_NTD_Tlg1p-like"/>
    <property type="match status" value="1"/>
</dbReference>
<evidence type="ECO:0000256" key="2">
    <source>
        <dbReference type="ARBA" id="ARBA00022448"/>
    </source>
</evidence>
<dbReference type="FunFam" id="1.20.58.90:FF:000004">
    <property type="entry name" value="Syntaxin 10"/>
    <property type="match status" value="1"/>
</dbReference>
<dbReference type="GO" id="GO:0015031">
    <property type="term" value="P:protein transport"/>
    <property type="evidence" value="ECO:0007669"/>
    <property type="project" value="UniProtKB-KW"/>
</dbReference>
<feature type="region of interest" description="Disordered" evidence="11">
    <location>
        <begin position="110"/>
        <end position="135"/>
    </location>
</feature>
<evidence type="ECO:0000256" key="5">
    <source>
        <dbReference type="ARBA" id="ARBA00022989"/>
    </source>
</evidence>
<dbReference type="GO" id="GO:0048193">
    <property type="term" value="P:Golgi vesicle transport"/>
    <property type="evidence" value="ECO:0007669"/>
    <property type="project" value="InterPro"/>
</dbReference>
<evidence type="ECO:0000256" key="7">
    <source>
        <dbReference type="ARBA" id="ARBA00023054"/>
    </source>
</evidence>
<evidence type="ECO:0000256" key="11">
    <source>
        <dbReference type="SAM" id="MobiDB-lite"/>
    </source>
</evidence>
<comment type="caution">
    <text evidence="14">The sequence shown here is derived from an EMBL/GenBank/DDBJ whole genome shotgun (WGS) entry which is preliminary data.</text>
</comment>
<keyword evidence="7" id="KW-0175">Coiled coil</keyword>
<keyword evidence="3 12" id="KW-0812">Transmembrane</keyword>
<feature type="domain" description="T-SNARE coiled-coil homology" evidence="13">
    <location>
        <begin position="148"/>
        <end position="210"/>
    </location>
</feature>
<keyword evidence="6" id="KW-0333">Golgi apparatus</keyword>
<evidence type="ECO:0000256" key="12">
    <source>
        <dbReference type="SAM" id="Phobius"/>
    </source>
</evidence>
<evidence type="ECO:0000256" key="4">
    <source>
        <dbReference type="ARBA" id="ARBA00022927"/>
    </source>
</evidence>
<dbReference type="GO" id="GO:0016020">
    <property type="term" value="C:membrane"/>
    <property type="evidence" value="ECO:0007669"/>
    <property type="project" value="InterPro"/>
</dbReference>
<organism evidence="14 15">
    <name type="scientific">Sphaerosporella brunnea</name>
    <dbReference type="NCBI Taxonomy" id="1250544"/>
    <lineage>
        <taxon>Eukaryota</taxon>
        <taxon>Fungi</taxon>
        <taxon>Dikarya</taxon>
        <taxon>Ascomycota</taxon>
        <taxon>Pezizomycotina</taxon>
        <taxon>Pezizomycetes</taxon>
        <taxon>Pezizales</taxon>
        <taxon>Pyronemataceae</taxon>
        <taxon>Sphaerosporella</taxon>
    </lineage>
</organism>
<feature type="transmembrane region" description="Helical" evidence="12">
    <location>
        <begin position="232"/>
        <end position="253"/>
    </location>
</feature>
<dbReference type="InParanoid" id="A0A5J5EIH6"/>
<accession>A0A5J5EIH6</accession>
<sequence length="254" mass="28339">MSSTNDTDPYHQFQSEVQSLLAQTRTSFTNYLRLRSLSHAAAPELVSARQELSHNLSSLADDIADLTAAVKAVEGDPYKYGLDVSDVAARRRFVEEALGDVEDMKEEMENAEAPTPTHPQYGGFVGDEDEDDDEREDPLAAYEREQQVQMMRDQDLQLEGVYRSVGNLRAQADTMGRELGEQAELVDALDRDVDRVQGKLGKGLKDLNAFIRKNEGEAFAYAVLTGLRVDTASNWCIGLLILVLCILLFFLFIL</sequence>
<dbReference type="InterPro" id="IPR015260">
    <property type="entry name" value="Syntaxin-6/10/61_N"/>
</dbReference>
<dbReference type="Gene3D" id="1.20.5.110">
    <property type="match status" value="1"/>
</dbReference>
<keyword evidence="4" id="KW-0653">Protein transport</keyword>
<reference evidence="14 15" key="1">
    <citation type="submission" date="2019-09" db="EMBL/GenBank/DDBJ databases">
        <title>Draft genome of the ectomycorrhizal ascomycete Sphaerosporella brunnea.</title>
        <authorList>
            <consortium name="DOE Joint Genome Institute"/>
            <person name="Benucci G.M."/>
            <person name="Marozzi G."/>
            <person name="Antonielli L."/>
            <person name="Sanchez S."/>
            <person name="Marco P."/>
            <person name="Wang X."/>
            <person name="Falini L.B."/>
            <person name="Barry K."/>
            <person name="Haridas S."/>
            <person name="Lipzen A."/>
            <person name="Labutti K."/>
            <person name="Grigoriev I.V."/>
            <person name="Murat C."/>
            <person name="Martin F."/>
            <person name="Albertini E."/>
            <person name="Donnini D."/>
            <person name="Bonito G."/>
        </authorList>
    </citation>
    <scope>NUCLEOTIDE SEQUENCE [LARGE SCALE GENOMIC DNA]</scope>
    <source>
        <strain evidence="14 15">Sb_GMNB300</strain>
    </source>
</reference>
<dbReference type="Proteomes" id="UP000326924">
    <property type="component" value="Unassembled WGS sequence"/>
</dbReference>
<evidence type="ECO:0000256" key="6">
    <source>
        <dbReference type="ARBA" id="ARBA00023034"/>
    </source>
</evidence>
<comment type="similarity">
    <text evidence="1">Belongs to the syntaxin family.</text>
</comment>
<comment type="subcellular location">
    <subcellularLocation>
        <location evidence="9">Golgi apparatus</location>
        <location evidence="9">trans-Golgi network membrane</location>
        <topology evidence="9">Single-pass type IV membrane protein</topology>
    </subcellularLocation>
</comment>
<evidence type="ECO:0000256" key="1">
    <source>
        <dbReference type="ARBA" id="ARBA00009063"/>
    </source>
</evidence>
<protein>
    <recommendedName>
        <fullName evidence="10">t-SNARE affecting a late Golgi compartment protein 1</fullName>
    </recommendedName>
</protein>
<evidence type="ECO:0000259" key="13">
    <source>
        <dbReference type="PROSITE" id="PS50192"/>
    </source>
</evidence>
<dbReference type="PROSITE" id="PS50192">
    <property type="entry name" value="T_SNARE"/>
    <property type="match status" value="1"/>
</dbReference>
<evidence type="ECO:0000256" key="8">
    <source>
        <dbReference type="ARBA" id="ARBA00023136"/>
    </source>
</evidence>
<dbReference type="InterPro" id="IPR048036">
    <property type="entry name" value="Tlg1p-like_N"/>
</dbReference>
<name>A0A5J5EIH6_9PEZI</name>
<keyword evidence="15" id="KW-1185">Reference proteome</keyword>
<dbReference type="OrthoDB" id="546861at2759"/>
<feature type="compositionally biased region" description="Acidic residues" evidence="11">
    <location>
        <begin position="126"/>
        <end position="135"/>
    </location>
</feature>
<keyword evidence="2" id="KW-0813">Transport</keyword>
<dbReference type="EMBL" id="VXIS01000299">
    <property type="protein sequence ID" value="KAA8894943.1"/>
    <property type="molecule type" value="Genomic_DNA"/>
</dbReference>
<keyword evidence="5 12" id="KW-1133">Transmembrane helix</keyword>
<evidence type="ECO:0000256" key="10">
    <source>
        <dbReference type="ARBA" id="ARBA00073343"/>
    </source>
</evidence>
<dbReference type="SUPFAM" id="SSF58038">
    <property type="entry name" value="SNARE fusion complex"/>
    <property type="match status" value="1"/>
</dbReference>
<dbReference type="SMART" id="SM00397">
    <property type="entry name" value="t_SNARE"/>
    <property type="match status" value="1"/>
</dbReference>
<dbReference type="InterPro" id="IPR000727">
    <property type="entry name" value="T_SNARE_dom"/>
</dbReference>